<evidence type="ECO:0000256" key="2">
    <source>
        <dbReference type="ARBA" id="ARBA00008661"/>
    </source>
</evidence>
<keyword evidence="13" id="KW-1185">Reference proteome</keyword>
<feature type="transmembrane region" description="Helical" evidence="11">
    <location>
        <begin position="53"/>
        <end position="75"/>
    </location>
</feature>
<comment type="caution">
    <text evidence="12">The sequence shown here is derived from an EMBL/GenBank/DDBJ whole genome shotgun (WGS) entry which is preliminary data.</text>
</comment>
<dbReference type="InterPro" id="IPR002659">
    <property type="entry name" value="Glyco_trans_31"/>
</dbReference>
<proteinExistence type="inferred from homology"/>
<evidence type="ECO:0000256" key="3">
    <source>
        <dbReference type="ARBA" id="ARBA00022676"/>
    </source>
</evidence>
<keyword evidence="6 11" id="KW-0735">Signal-anchor</keyword>
<dbReference type="Proteomes" id="UP000242188">
    <property type="component" value="Unassembled WGS sequence"/>
</dbReference>
<reference evidence="12 13" key="1">
    <citation type="journal article" date="2017" name="Nat. Ecol. Evol.">
        <title>Scallop genome provides insights into evolution of bilaterian karyotype and development.</title>
        <authorList>
            <person name="Wang S."/>
            <person name="Zhang J."/>
            <person name="Jiao W."/>
            <person name="Li J."/>
            <person name="Xun X."/>
            <person name="Sun Y."/>
            <person name="Guo X."/>
            <person name="Huan P."/>
            <person name="Dong B."/>
            <person name="Zhang L."/>
            <person name="Hu X."/>
            <person name="Sun X."/>
            <person name="Wang J."/>
            <person name="Zhao C."/>
            <person name="Wang Y."/>
            <person name="Wang D."/>
            <person name="Huang X."/>
            <person name="Wang R."/>
            <person name="Lv J."/>
            <person name="Li Y."/>
            <person name="Zhang Z."/>
            <person name="Liu B."/>
            <person name="Lu W."/>
            <person name="Hui Y."/>
            <person name="Liang J."/>
            <person name="Zhou Z."/>
            <person name="Hou R."/>
            <person name="Li X."/>
            <person name="Liu Y."/>
            <person name="Li H."/>
            <person name="Ning X."/>
            <person name="Lin Y."/>
            <person name="Zhao L."/>
            <person name="Xing Q."/>
            <person name="Dou J."/>
            <person name="Li Y."/>
            <person name="Mao J."/>
            <person name="Guo H."/>
            <person name="Dou H."/>
            <person name="Li T."/>
            <person name="Mu C."/>
            <person name="Jiang W."/>
            <person name="Fu Q."/>
            <person name="Fu X."/>
            <person name="Miao Y."/>
            <person name="Liu J."/>
            <person name="Yu Q."/>
            <person name="Li R."/>
            <person name="Liao H."/>
            <person name="Li X."/>
            <person name="Kong Y."/>
            <person name="Jiang Z."/>
            <person name="Chourrout D."/>
            <person name="Li R."/>
            <person name="Bao Z."/>
        </authorList>
    </citation>
    <scope>NUCLEOTIDE SEQUENCE [LARGE SCALE GENOMIC DNA]</scope>
    <source>
        <strain evidence="12 13">PY_sf001</strain>
    </source>
</reference>
<keyword evidence="3 11" id="KW-0328">Glycosyltransferase</keyword>
<gene>
    <name evidence="12" type="ORF">KP79_PYT17526</name>
</gene>
<dbReference type="GO" id="GO:0008194">
    <property type="term" value="F:UDP-glycosyltransferase activity"/>
    <property type="evidence" value="ECO:0007669"/>
    <property type="project" value="TreeGrafter"/>
</dbReference>
<comment type="similarity">
    <text evidence="2 11">Belongs to the glycosyltransferase 31 family.</text>
</comment>
<dbReference type="Gene3D" id="3.90.550.50">
    <property type="match status" value="1"/>
</dbReference>
<evidence type="ECO:0000256" key="8">
    <source>
        <dbReference type="ARBA" id="ARBA00023034"/>
    </source>
</evidence>
<evidence type="ECO:0000256" key="5">
    <source>
        <dbReference type="ARBA" id="ARBA00022692"/>
    </source>
</evidence>
<dbReference type="Pfam" id="PF01762">
    <property type="entry name" value="Galactosyl_T"/>
    <property type="match status" value="1"/>
</dbReference>
<dbReference type="EC" id="2.4.1.-" evidence="11"/>
<dbReference type="PANTHER" id="PTHR11214">
    <property type="entry name" value="BETA-1,3-N-ACETYLGLUCOSAMINYLTRANSFERASE"/>
    <property type="match status" value="1"/>
</dbReference>
<dbReference type="OrthoDB" id="2139606at2759"/>
<dbReference type="PANTHER" id="PTHR11214:SF349">
    <property type="entry name" value="BETA-1,3-GALACTOSYLTRANSFERASE BRN"/>
    <property type="match status" value="1"/>
</dbReference>
<evidence type="ECO:0000256" key="4">
    <source>
        <dbReference type="ARBA" id="ARBA00022679"/>
    </source>
</evidence>
<accession>A0A210QLE6</accession>
<dbReference type="FunFam" id="3.90.550.50:FF:000001">
    <property type="entry name" value="Hexosyltransferase"/>
    <property type="match status" value="1"/>
</dbReference>
<evidence type="ECO:0000256" key="9">
    <source>
        <dbReference type="ARBA" id="ARBA00023136"/>
    </source>
</evidence>
<evidence type="ECO:0000256" key="6">
    <source>
        <dbReference type="ARBA" id="ARBA00022968"/>
    </source>
</evidence>
<dbReference type="EMBL" id="NEDP02003088">
    <property type="protein sequence ID" value="OWF49491.1"/>
    <property type="molecule type" value="Genomic_DNA"/>
</dbReference>
<keyword evidence="7 11" id="KW-1133">Transmembrane helix</keyword>
<evidence type="ECO:0000313" key="13">
    <source>
        <dbReference type="Proteomes" id="UP000242188"/>
    </source>
</evidence>
<sequence>MSTLTVPVPTGQFRRRSLSGDRDFNFKRKKMPDSLKHLSVVSKLISRLHLHKAVLVLLGSLMVFLYFCVCLNFTFRQRKTRNDDNEPDLDVCSMTAKSANIFNDLKQTITTGSLSALSHHRENDRAWREQLLQSFDLNENLKNPFENITYPTEGDMLEILQKHKDGKTSDKVPDIINNYPFSFILTPSEQCGEMLNPKQNVYLLFIIKSSLSHIKLRNAIRNTWANSTFTNGYTIKRAFLLGQSNDNEAVESALKSEAALYGDILQMDFIESHRNSTWKSRGGLKWASENCSGAKYVMLVDDNQYVATDMVIQLLEFMGKLDNLYMGWVNWRPAPFRSKVSKWYVSREEYPYPLYPAFVSTSALLMSMDFVMKINIASMYTKHFLFDDVFLAIVANKLHISPISNKLFYRANIPYINNLFETTLACHGYYTPWGLYNAWMVHLLIRCYGHNILNHFLMKTGNRRSQHPIHF</sequence>
<protein>
    <recommendedName>
        <fullName evidence="11">Hexosyltransferase</fullName>
        <ecNumber evidence="11">2.4.1.-</ecNumber>
    </recommendedName>
</protein>
<dbReference type="AlphaFoldDB" id="A0A210QLE6"/>
<comment type="subcellular location">
    <subcellularLocation>
        <location evidence="1 11">Golgi apparatus membrane</location>
        <topology evidence="1 11">Single-pass type II membrane protein</topology>
    </subcellularLocation>
</comment>
<name>A0A210QLE6_MIZYE</name>
<dbReference type="GO" id="GO:0000139">
    <property type="term" value="C:Golgi membrane"/>
    <property type="evidence" value="ECO:0007669"/>
    <property type="project" value="UniProtKB-SubCell"/>
</dbReference>
<keyword evidence="8 11" id="KW-0333">Golgi apparatus</keyword>
<organism evidence="12 13">
    <name type="scientific">Mizuhopecten yessoensis</name>
    <name type="common">Japanese scallop</name>
    <name type="synonym">Patinopecten yessoensis</name>
    <dbReference type="NCBI Taxonomy" id="6573"/>
    <lineage>
        <taxon>Eukaryota</taxon>
        <taxon>Metazoa</taxon>
        <taxon>Spiralia</taxon>
        <taxon>Lophotrochozoa</taxon>
        <taxon>Mollusca</taxon>
        <taxon>Bivalvia</taxon>
        <taxon>Autobranchia</taxon>
        <taxon>Pteriomorphia</taxon>
        <taxon>Pectinida</taxon>
        <taxon>Pectinoidea</taxon>
        <taxon>Pectinidae</taxon>
        <taxon>Mizuhopecten</taxon>
    </lineage>
</organism>
<evidence type="ECO:0000256" key="1">
    <source>
        <dbReference type="ARBA" id="ARBA00004323"/>
    </source>
</evidence>
<evidence type="ECO:0000313" key="12">
    <source>
        <dbReference type="EMBL" id="OWF49491.1"/>
    </source>
</evidence>
<dbReference type="GO" id="GO:0006493">
    <property type="term" value="P:protein O-linked glycosylation"/>
    <property type="evidence" value="ECO:0007669"/>
    <property type="project" value="TreeGrafter"/>
</dbReference>
<evidence type="ECO:0000256" key="11">
    <source>
        <dbReference type="RuleBase" id="RU363063"/>
    </source>
</evidence>
<keyword evidence="5 11" id="KW-0812">Transmembrane</keyword>
<keyword evidence="10" id="KW-0325">Glycoprotein</keyword>
<evidence type="ECO:0000256" key="7">
    <source>
        <dbReference type="ARBA" id="ARBA00022989"/>
    </source>
</evidence>
<keyword evidence="9 11" id="KW-0472">Membrane</keyword>
<evidence type="ECO:0000256" key="10">
    <source>
        <dbReference type="ARBA" id="ARBA00023180"/>
    </source>
</evidence>
<dbReference type="GO" id="GO:0016758">
    <property type="term" value="F:hexosyltransferase activity"/>
    <property type="evidence" value="ECO:0007669"/>
    <property type="project" value="InterPro"/>
</dbReference>
<keyword evidence="4 12" id="KW-0808">Transferase</keyword>